<protein>
    <submittedName>
        <fullName evidence="6">Transcriptional regulator, LysR family</fullName>
    </submittedName>
</protein>
<feature type="domain" description="HTH lysR-type" evidence="5">
    <location>
        <begin position="1"/>
        <end position="52"/>
    </location>
</feature>
<dbReference type="EMBL" id="CP002106">
    <property type="protein sequence ID" value="ADK68483.1"/>
    <property type="molecule type" value="Genomic_DNA"/>
</dbReference>
<dbReference type="AlphaFoldDB" id="E1QWI0"/>
<dbReference type="InterPro" id="IPR005119">
    <property type="entry name" value="LysR_subst-bd"/>
</dbReference>
<dbReference type="STRING" id="633147.Olsu_1378"/>
<dbReference type="GO" id="GO:0003700">
    <property type="term" value="F:DNA-binding transcription factor activity"/>
    <property type="evidence" value="ECO:0007669"/>
    <property type="project" value="InterPro"/>
</dbReference>
<dbReference type="KEGG" id="ols:Olsu_1378"/>
<dbReference type="Proteomes" id="UP000000333">
    <property type="component" value="Chromosome"/>
</dbReference>
<name>E1QWI0_OLSUV</name>
<keyword evidence="2" id="KW-0805">Transcription regulation</keyword>
<dbReference type="PANTHER" id="PTHR30419">
    <property type="entry name" value="HTH-TYPE TRANSCRIPTIONAL REGULATOR YBHD"/>
    <property type="match status" value="1"/>
</dbReference>
<dbReference type="SUPFAM" id="SSF46785">
    <property type="entry name" value="Winged helix' DNA-binding domain"/>
    <property type="match status" value="1"/>
</dbReference>
<dbReference type="Gene3D" id="1.10.10.10">
    <property type="entry name" value="Winged helix-like DNA-binding domain superfamily/Winged helix DNA-binding domain"/>
    <property type="match status" value="1"/>
</dbReference>
<dbReference type="GO" id="GO:0005829">
    <property type="term" value="C:cytosol"/>
    <property type="evidence" value="ECO:0007669"/>
    <property type="project" value="TreeGrafter"/>
</dbReference>
<evidence type="ECO:0000256" key="1">
    <source>
        <dbReference type="ARBA" id="ARBA00009437"/>
    </source>
</evidence>
<accession>E1QWI0</accession>
<evidence type="ECO:0000313" key="6">
    <source>
        <dbReference type="EMBL" id="ADK68483.1"/>
    </source>
</evidence>
<dbReference type="eggNOG" id="COG0583">
    <property type="taxonomic scope" value="Bacteria"/>
</dbReference>
<reference evidence="6 7" key="1">
    <citation type="journal article" date="2010" name="Stand. Genomic Sci.">
        <title>Complete genome sequence of Olsenella uli type strain (VPI D76D-27C).</title>
        <authorList>
            <person name="Goker M."/>
            <person name="Held B."/>
            <person name="Lucas S."/>
            <person name="Nolan M."/>
            <person name="Yasawong M."/>
            <person name="Glavina Del Rio T."/>
            <person name="Tice H."/>
            <person name="Cheng J.F."/>
            <person name="Bruce D."/>
            <person name="Detter J.C."/>
            <person name="Tapia R."/>
            <person name="Han C."/>
            <person name="Goodwin L."/>
            <person name="Pitluck S."/>
            <person name="Liolios K."/>
            <person name="Ivanova N."/>
            <person name="Mavromatis K."/>
            <person name="Mikhailova N."/>
            <person name="Pati A."/>
            <person name="Chen A."/>
            <person name="Palaniappan K."/>
            <person name="Land M."/>
            <person name="Hauser L."/>
            <person name="Chang Y.J."/>
            <person name="Jeffries C.D."/>
            <person name="Rohde M."/>
            <person name="Sikorski J."/>
            <person name="Pukall R."/>
            <person name="Woyke T."/>
            <person name="Bristow J."/>
            <person name="Eisen J.A."/>
            <person name="Markowitz V."/>
            <person name="Hugenholtz P."/>
            <person name="Kyrpides N.C."/>
            <person name="Klenk H.P."/>
            <person name="Lapidus A."/>
        </authorList>
    </citation>
    <scope>NUCLEOTIDE SEQUENCE [LARGE SCALE GENOMIC DNA]</scope>
    <source>
        <strain evidence="7">ATCC 49627 / DSM 7084 / CIP 109912 / JCM 12494 / NCIMB 702895 / VPI D76D-27C</strain>
    </source>
</reference>
<dbReference type="Pfam" id="PF00126">
    <property type="entry name" value="HTH_1"/>
    <property type="match status" value="1"/>
</dbReference>
<sequence length="315" mass="34406">MDYFIAVAEERSFTHAARRLSVTQQTLSAHIAGVERELGVRLVNRRVPLTLTYAGHEFLSYARRFQAEHRAMRQEFRDISGDERGLLGVGVASTRGRMIMPRALSVFQEAHPGVNVLLHEEENAVLIELLREGRVDVIVASVPEDEPGFVVRELYHERVVLLATDDLLRRACDDPAAAVAEVERTGSLAPLSACPFMLLGQGDEPGDLSRRILAASGVSPWERVRSRNSETLVDLAARGVGACFVPYDLASSVLAVGGGGARGLRAIGLGPEAQISISVAWRAAPHVWSVIESFCELLDEQLSDDAVRLAHRGRT</sequence>
<dbReference type="GO" id="GO:0003677">
    <property type="term" value="F:DNA binding"/>
    <property type="evidence" value="ECO:0007669"/>
    <property type="project" value="UniProtKB-KW"/>
</dbReference>
<dbReference type="InterPro" id="IPR000847">
    <property type="entry name" value="LysR_HTH_N"/>
</dbReference>
<dbReference type="CDD" id="cd05466">
    <property type="entry name" value="PBP2_LTTR_substrate"/>
    <property type="match status" value="1"/>
</dbReference>
<proteinExistence type="inferred from homology"/>
<evidence type="ECO:0000313" key="7">
    <source>
        <dbReference type="Proteomes" id="UP000000333"/>
    </source>
</evidence>
<gene>
    <name evidence="6" type="ordered locus">Olsu_1378</name>
</gene>
<keyword evidence="7" id="KW-1185">Reference proteome</keyword>
<dbReference type="InterPro" id="IPR036388">
    <property type="entry name" value="WH-like_DNA-bd_sf"/>
</dbReference>
<dbReference type="HOGENOM" id="CLU_039613_6_2_11"/>
<evidence type="ECO:0000256" key="4">
    <source>
        <dbReference type="ARBA" id="ARBA00023163"/>
    </source>
</evidence>
<dbReference type="InterPro" id="IPR050950">
    <property type="entry name" value="HTH-type_LysR_regulators"/>
</dbReference>
<dbReference type="PROSITE" id="PS50931">
    <property type="entry name" value="HTH_LYSR"/>
    <property type="match status" value="1"/>
</dbReference>
<dbReference type="InterPro" id="IPR036390">
    <property type="entry name" value="WH_DNA-bd_sf"/>
</dbReference>
<dbReference type="Gene3D" id="3.40.190.10">
    <property type="entry name" value="Periplasmic binding protein-like II"/>
    <property type="match status" value="2"/>
</dbReference>
<organism evidence="6 7">
    <name type="scientific">Olsenella uli (strain ATCC 49627 / DSM 7084 / CCUG 31166 / CIP 109912 / JCM 12494 / LMG 11480 / NCIMB 702895 / VPI D76D-27C)</name>
    <name type="common">Lactobacillus uli</name>
    <dbReference type="NCBI Taxonomy" id="633147"/>
    <lineage>
        <taxon>Bacteria</taxon>
        <taxon>Bacillati</taxon>
        <taxon>Actinomycetota</taxon>
        <taxon>Coriobacteriia</taxon>
        <taxon>Coriobacteriales</taxon>
        <taxon>Atopobiaceae</taxon>
        <taxon>Olsenella</taxon>
    </lineage>
</organism>
<dbReference type="SUPFAM" id="SSF53850">
    <property type="entry name" value="Periplasmic binding protein-like II"/>
    <property type="match status" value="1"/>
</dbReference>
<keyword evidence="3" id="KW-0238">DNA-binding</keyword>
<evidence type="ECO:0000256" key="3">
    <source>
        <dbReference type="ARBA" id="ARBA00023125"/>
    </source>
</evidence>
<dbReference type="PRINTS" id="PR00039">
    <property type="entry name" value="HTHLYSR"/>
</dbReference>
<evidence type="ECO:0000256" key="2">
    <source>
        <dbReference type="ARBA" id="ARBA00023015"/>
    </source>
</evidence>
<dbReference type="Pfam" id="PF03466">
    <property type="entry name" value="LysR_substrate"/>
    <property type="match status" value="1"/>
</dbReference>
<keyword evidence="4" id="KW-0804">Transcription</keyword>
<evidence type="ECO:0000259" key="5">
    <source>
        <dbReference type="PROSITE" id="PS50931"/>
    </source>
</evidence>
<comment type="similarity">
    <text evidence="1">Belongs to the LysR transcriptional regulatory family.</text>
</comment>